<feature type="compositionally biased region" description="Acidic residues" evidence="2">
    <location>
        <begin position="221"/>
        <end position="231"/>
    </location>
</feature>
<sequence>MANKTTNVYENRKLRAELAFAKFTNNGNDQSTRGDSPAASTDIYGAFKELEKLKKKELSKWWECESLNKYLEVDRVPRGLRIFIMPNYDDSNPDLLKEWAAHNAASSAGMMRILIKYAEIERETVIEQINSVTKRIEAFSDKKLVESLSNAMEERLSKIEEEIISKKSRKFNRNAFDYETGQIYTFARKFDYWRQLKVKESASQIQSTAQRTSNVGMSESSDTDFEETSRT</sequence>
<comment type="caution">
    <text evidence="3">The sequence shown here is derived from an EMBL/GenBank/DDBJ whole genome shotgun (WGS) entry which is preliminary data.</text>
</comment>
<evidence type="ECO:0000313" key="3">
    <source>
        <dbReference type="EMBL" id="KAJ1144752.1"/>
    </source>
</evidence>
<feature type="compositionally biased region" description="Polar residues" evidence="2">
    <location>
        <begin position="202"/>
        <end position="217"/>
    </location>
</feature>
<feature type="coiled-coil region" evidence="1">
    <location>
        <begin position="142"/>
        <end position="169"/>
    </location>
</feature>
<evidence type="ECO:0000256" key="2">
    <source>
        <dbReference type="SAM" id="MobiDB-lite"/>
    </source>
</evidence>
<evidence type="ECO:0000256" key="1">
    <source>
        <dbReference type="SAM" id="Coils"/>
    </source>
</evidence>
<dbReference type="AlphaFoldDB" id="A0AAV7QZA1"/>
<feature type="region of interest" description="Disordered" evidence="2">
    <location>
        <begin position="202"/>
        <end position="231"/>
    </location>
</feature>
<organism evidence="3 4">
    <name type="scientific">Pleurodeles waltl</name>
    <name type="common">Iberian ribbed newt</name>
    <dbReference type="NCBI Taxonomy" id="8319"/>
    <lineage>
        <taxon>Eukaryota</taxon>
        <taxon>Metazoa</taxon>
        <taxon>Chordata</taxon>
        <taxon>Craniata</taxon>
        <taxon>Vertebrata</taxon>
        <taxon>Euteleostomi</taxon>
        <taxon>Amphibia</taxon>
        <taxon>Batrachia</taxon>
        <taxon>Caudata</taxon>
        <taxon>Salamandroidea</taxon>
        <taxon>Salamandridae</taxon>
        <taxon>Pleurodelinae</taxon>
        <taxon>Pleurodeles</taxon>
    </lineage>
</organism>
<dbReference type="EMBL" id="JANPWB010000010">
    <property type="protein sequence ID" value="KAJ1144752.1"/>
    <property type="molecule type" value="Genomic_DNA"/>
</dbReference>
<evidence type="ECO:0000313" key="4">
    <source>
        <dbReference type="Proteomes" id="UP001066276"/>
    </source>
</evidence>
<reference evidence="3" key="1">
    <citation type="journal article" date="2022" name="bioRxiv">
        <title>Sequencing and chromosome-scale assembly of the giantPleurodeles waltlgenome.</title>
        <authorList>
            <person name="Brown T."/>
            <person name="Elewa A."/>
            <person name="Iarovenko S."/>
            <person name="Subramanian E."/>
            <person name="Araus A.J."/>
            <person name="Petzold A."/>
            <person name="Susuki M."/>
            <person name="Suzuki K.-i.T."/>
            <person name="Hayashi T."/>
            <person name="Toyoda A."/>
            <person name="Oliveira C."/>
            <person name="Osipova E."/>
            <person name="Leigh N.D."/>
            <person name="Simon A."/>
            <person name="Yun M.H."/>
        </authorList>
    </citation>
    <scope>NUCLEOTIDE SEQUENCE</scope>
    <source>
        <strain evidence="3">20211129_DDA</strain>
        <tissue evidence="3">Liver</tissue>
    </source>
</reference>
<keyword evidence="4" id="KW-1185">Reference proteome</keyword>
<gene>
    <name evidence="3" type="ORF">NDU88_011049</name>
</gene>
<proteinExistence type="predicted"/>
<dbReference type="Proteomes" id="UP001066276">
    <property type="component" value="Chromosome 6"/>
</dbReference>
<name>A0AAV7QZA1_PLEWA</name>
<accession>A0AAV7QZA1</accession>
<keyword evidence="1" id="KW-0175">Coiled coil</keyword>
<protein>
    <submittedName>
        <fullName evidence="3">Uncharacterized protein</fullName>
    </submittedName>
</protein>